<evidence type="ECO:0000256" key="1">
    <source>
        <dbReference type="SAM" id="Phobius"/>
    </source>
</evidence>
<dbReference type="InterPro" id="IPR049452">
    <property type="entry name" value="Anoctamin_TM"/>
</dbReference>
<reference evidence="3 4" key="1">
    <citation type="submission" date="2024-10" db="EMBL/GenBank/DDBJ databases">
        <title>Updated reference genomes for cyclostephanoid diatoms.</title>
        <authorList>
            <person name="Roberts W.R."/>
            <person name="Alverson A.J."/>
        </authorList>
    </citation>
    <scope>NUCLEOTIDE SEQUENCE [LARGE SCALE GENOMIC DNA]</scope>
    <source>
        <strain evidence="3 4">AJA276-08</strain>
    </source>
</reference>
<dbReference type="InterPro" id="IPR045122">
    <property type="entry name" value="Csc1-like"/>
</dbReference>
<gene>
    <name evidence="3" type="ORF">ACHAW5_002284</name>
</gene>
<evidence type="ECO:0000313" key="4">
    <source>
        <dbReference type="Proteomes" id="UP001530315"/>
    </source>
</evidence>
<sequence>MFLGYYNTLRLSIICPTDQRPKNQRRKEMVYVDKLRQNALKVIGDARNQYVSPYDEWTSDELRDLLVQYKIPLRDSANTSHETLVRICDNVFGVAEIKGPKSRFSIEDLARMEAAVRVIQKAFLRRQALKRQESYQYHNYHGAECDQESFEYHSRGEEAGSYNRMRRISMLKKICEQDDGDDDEISIEWRKPSIKFAQKFAFANRPHRPGKQMDAYDWTRITLGRHCWASGCGEQFDLWNEGRTSEFSQFGSGITNYFKFLKWSSWVMLILSVLHLPVLIMNTFGTNRKSLRVAITDQTLAAMTTFGNLGSVMNVTVVTIPGCDEAEFQFEHCKIGTLVLRVLHLILPQKKGLIMFDSTEKNDLVFLYTLIDIFGTVVFVIAWLWLRNFEAKESRVLRRSTITASDYTIRLTSVPDDTTEKDLAVHFAGVTGEAVAAVHLAFNNAQEINMYIQRGKIVAARYHIVQRIRHAKSTMKDNPKRRKLLKKLMRERDELTLLVRQKDERRSKIINKRLKPIEAFVTFETEEGFMKAMSQNDLSWFRRNCCCYPERLKYRGMRLKIEQAPEASTIIWENLEYSSKSRFFRKCLTTSVALLALLLSVLTTFMARDFKSKALMNAKLLCPAGFFEQDSKGQLDLVTANLGLSHCYCSTLTLNKQWNVNLCHDHLMTTSKATATSYGAGFIVVLLNYFFTWLMDRAGSFEKHRSLDEMETSNMVRVFLLKFVNTGCLVLLYGQRWLQTLVRVHFDDASDFNVDWYATGGTSLIIVMALNTIVPHVGSFVAYFMHRAKIRRLECNLNAEKETSDSYRVWYTQEELNDFYKGPTFQLNYRYTQVLVTIYVCWMYAISMPLLPIFGVISCYLSYWVDKFLFCNYYRTPPMYSDAMSKTGTSLLGYLVILHLGMSLWMMGNEEIFQGEPLPGQDYPAELGDGIQSSTLREKLLKKHLFPYEVALFILVAWTLVSNISSTFFRKVCGFLQCLICMTGGKVRALTKIMNTVRVSYSSARDRGIIKGLASFNILQNPTYQEAFAITPEFANSHSRITSIRGYNTKEGERGLSDNEHVI</sequence>
<feature type="transmembrane region" description="Helical" evidence="1">
    <location>
        <begin position="675"/>
        <end position="695"/>
    </location>
</feature>
<feature type="transmembrane region" description="Helical" evidence="1">
    <location>
        <begin position="756"/>
        <end position="784"/>
    </location>
</feature>
<evidence type="ECO:0000259" key="2">
    <source>
        <dbReference type="Pfam" id="PF04547"/>
    </source>
</evidence>
<accession>A0ABD3N1V0</accession>
<feature type="domain" description="Anoctamin transmembrane" evidence="2">
    <location>
        <begin position="550"/>
        <end position="877"/>
    </location>
</feature>
<dbReference type="AlphaFoldDB" id="A0ABD3N1V0"/>
<feature type="transmembrane region" description="Helical" evidence="1">
    <location>
        <begin position="891"/>
        <end position="908"/>
    </location>
</feature>
<dbReference type="PANTHER" id="PTHR13018">
    <property type="entry name" value="PROBABLE MEMBRANE PROTEIN DUF221-RELATED"/>
    <property type="match status" value="1"/>
</dbReference>
<keyword evidence="1" id="KW-1133">Transmembrane helix</keyword>
<keyword evidence="1" id="KW-0812">Transmembrane</keyword>
<protein>
    <recommendedName>
        <fullName evidence="2">Anoctamin transmembrane domain-containing protein</fullName>
    </recommendedName>
</protein>
<proteinExistence type="predicted"/>
<feature type="transmembrane region" description="Helical" evidence="1">
    <location>
        <begin position="365"/>
        <end position="386"/>
    </location>
</feature>
<feature type="transmembrane region" description="Helical" evidence="1">
    <location>
        <begin position="716"/>
        <end position="736"/>
    </location>
</feature>
<evidence type="ECO:0000313" key="3">
    <source>
        <dbReference type="EMBL" id="KAL3769268.1"/>
    </source>
</evidence>
<dbReference type="EMBL" id="JALLAZ020001660">
    <property type="protein sequence ID" value="KAL3769268.1"/>
    <property type="molecule type" value="Genomic_DNA"/>
</dbReference>
<dbReference type="Proteomes" id="UP001530315">
    <property type="component" value="Unassembled WGS sequence"/>
</dbReference>
<feature type="transmembrane region" description="Helical" evidence="1">
    <location>
        <begin position="587"/>
        <end position="607"/>
    </location>
</feature>
<dbReference type="PANTHER" id="PTHR13018:SF135">
    <property type="entry name" value="CSC1_OSCA1-LIKE 7TM REGION DOMAIN-CONTAINING PROTEIN"/>
    <property type="match status" value="1"/>
</dbReference>
<name>A0ABD3N1V0_9STRA</name>
<keyword evidence="4" id="KW-1185">Reference proteome</keyword>
<feature type="transmembrane region" description="Helical" evidence="1">
    <location>
        <begin position="945"/>
        <end position="961"/>
    </location>
</feature>
<feature type="transmembrane region" description="Helical" evidence="1">
    <location>
        <begin position="266"/>
        <end position="284"/>
    </location>
</feature>
<organism evidence="3 4">
    <name type="scientific">Stephanodiscus triporus</name>
    <dbReference type="NCBI Taxonomy" id="2934178"/>
    <lineage>
        <taxon>Eukaryota</taxon>
        <taxon>Sar</taxon>
        <taxon>Stramenopiles</taxon>
        <taxon>Ochrophyta</taxon>
        <taxon>Bacillariophyta</taxon>
        <taxon>Coscinodiscophyceae</taxon>
        <taxon>Thalassiosirophycidae</taxon>
        <taxon>Stephanodiscales</taxon>
        <taxon>Stephanodiscaceae</taxon>
        <taxon>Stephanodiscus</taxon>
    </lineage>
</organism>
<comment type="caution">
    <text evidence="3">The sequence shown here is derived from an EMBL/GenBank/DDBJ whole genome shotgun (WGS) entry which is preliminary data.</text>
</comment>
<keyword evidence="1" id="KW-0472">Membrane</keyword>
<dbReference type="Pfam" id="PF04547">
    <property type="entry name" value="Anoctamin"/>
    <property type="match status" value="1"/>
</dbReference>